<dbReference type="EMBL" id="WKUE01000090">
    <property type="protein sequence ID" value="MSI72051.1"/>
    <property type="molecule type" value="Genomic_DNA"/>
</dbReference>
<dbReference type="Proteomes" id="UP000870292">
    <property type="component" value="Unassembled WGS sequence"/>
</dbReference>
<evidence type="ECO:0000313" key="28">
    <source>
        <dbReference type="Proteomes" id="UP000254647"/>
    </source>
</evidence>
<dbReference type="InterPro" id="IPR001387">
    <property type="entry name" value="Cro/C1-type_HTH"/>
</dbReference>
<organism evidence="16 35">
    <name type="scientific">Escherichia coli</name>
    <dbReference type="NCBI Taxonomy" id="562"/>
    <lineage>
        <taxon>Bacteria</taxon>
        <taxon>Pseudomonadati</taxon>
        <taxon>Pseudomonadota</taxon>
        <taxon>Gammaproteobacteria</taxon>
        <taxon>Enterobacterales</taxon>
        <taxon>Enterobacteriaceae</taxon>
        <taxon>Escherichia</taxon>
    </lineage>
</organism>
<dbReference type="Proteomes" id="UP000392867">
    <property type="component" value="Unassembled WGS sequence"/>
</dbReference>
<evidence type="ECO:0000313" key="22">
    <source>
        <dbReference type="EMBL" id="STE03311.1"/>
    </source>
</evidence>
<reference evidence="17 24" key="1">
    <citation type="submission" date="2016-10" db="EMBL/GenBank/DDBJ databases">
        <title>Comprehensive resistome analysis reveals the prevalence of NDM and MCR-1 in Chinese poultry production.</title>
        <authorList>
            <person name="Wang Y."/>
            <person name="Zhang R."/>
            <person name="Li J."/>
            <person name="Wu Z."/>
            <person name="Wenjuan Y."/>
            <person name="Schwarz S."/>
            <person name="Tyrrell J."/>
            <person name="Zheng Y."/>
            <person name="Wang S."/>
            <person name="Shen Z."/>
            <person name="Liu Z."/>
            <person name="Lei L."/>
            <person name="Li M."/>
            <person name="Zhang Q."/>
            <person name="Wu C."/>
            <person name="Zhang Q."/>
            <person name="Wu Y."/>
            <person name="Walsh T."/>
            <person name="Shen J."/>
        </authorList>
    </citation>
    <scope>NUCLEOTIDE SEQUENCE [LARGE SCALE GENOMIC DNA]</scope>
    <source>
        <strain evidence="17 24">574</strain>
    </source>
</reference>
<reference evidence="20 31" key="8">
    <citation type="submission" date="2018-11" db="EMBL/GenBank/DDBJ databases">
        <title>Enterobacteriaceae from Patient.</title>
        <authorList>
            <person name="Shen C."/>
            <person name="Yang Y."/>
            <person name="Tian G."/>
        </authorList>
    </citation>
    <scope>NUCLEOTIDE SEQUENCE [LARGE SCALE GENOMIC DNA]</scope>
    <source>
        <strain evidence="20 31">GBGD28</strain>
    </source>
</reference>
<dbReference type="EMBL" id="RNLZ01000114">
    <property type="protein sequence ID" value="MGE17152.1"/>
    <property type="molecule type" value="Genomic_DNA"/>
</dbReference>
<dbReference type="Proteomes" id="UP001174465">
    <property type="component" value="Unassembled WGS sequence"/>
</dbReference>
<dbReference type="EMBL" id="DABALL010000050">
    <property type="protein sequence ID" value="HAH1421242.1"/>
    <property type="molecule type" value="Genomic_DNA"/>
</dbReference>
<evidence type="ECO:0000313" key="13">
    <source>
        <dbReference type="EMBL" id="MGE17152.1"/>
    </source>
</evidence>
<proteinExistence type="predicted"/>
<dbReference type="Proteomes" id="UP000844228">
    <property type="component" value="Unassembled WGS sequence"/>
</dbReference>
<dbReference type="SUPFAM" id="SSF47413">
    <property type="entry name" value="lambda repressor-like DNA-binding domains"/>
    <property type="match status" value="1"/>
</dbReference>
<evidence type="ECO:0000313" key="21">
    <source>
        <dbReference type="EMBL" id="STC85723.1"/>
    </source>
</evidence>
<reference evidence="6" key="16">
    <citation type="submission" date="2024-02" db="EMBL/GenBank/DDBJ databases">
        <authorList>
            <consortium name="Clinical and Environmental Microbiology Branch: Whole genome sequencing antimicrobial resistance pathogens in the healthcare setting"/>
        </authorList>
    </citation>
    <scope>NUCLEOTIDE SEQUENCE</scope>
    <source>
        <strain evidence="6">2023QG-00028</strain>
    </source>
</reference>
<evidence type="ECO:0000313" key="24">
    <source>
        <dbReference type="Proteomes" id="UP000184077"/>
    </source>
</evidence>
<reference evidence="11" key="14">
    <citation type="submission" date="2020-09" db="EMBL/GenBank/DDBJ databases">
        <title>Emerging polyconal dissemination of OXA-244-producing E. coli in France.</title>
        <authorList>
            <person name="Emeraud C."/>
            <person name="Girlich D."/>
            <person name="Bonnin R.A."/>
            <person name="Jousset A.B."/>
            <person name="Naas T."/>
            <person name="Dortet L."/>
        </authorList>
    </citation>
    <scope>NUCLEOTIDE SEQUENCE</scope>
    <source>
        <strain evidence="11">225E3</strain>
    </source>
</reference>
<accession>A0A061Y8T9</accession>
<evidence type="ECO:0000313" key="7">
    <source>
        <dbReference type="EMBL" id="HAH1421242.1"/>
    </source>
</evidence>
<evidence type="ECO:0000313" key="11">
    <source>
        <dbReference type="EMBL" id="MBE0981526.1"/>
    </source>
</evidence>
<dbReference type="Proteomes" id="UP000254716">
    <property type="component" value="Unassembled WGS sequence"/>
</dbReference>
<evidence type="ECO:0000259" key="1">
    <source>
        <dbReference type="PROSITE" id="PS50943"/>
    </source>
</evidence>
<evidence type="ECO:0000313" key="36">
    <source>
        <dbReference type="Proteomes" id="UP000538406"/>
    </source>
</evidence>
<dbReference type="EMBL" id="QKWZ01000073">
    <property type="protein sequence ID" value="PZT67591.1"/>
    <property type="molecule type" value="Genomic_DNA"/>
</dbReference>
<evidence type="ECO:0000313" key="37">
    <source>
        <dbReference type="Proteomes" id="UP000543252"/>
    </source>
</evidence>
<reference evidence="28 29" key="6">
    <citation type="submission" date="2018-06" db="EMBL/GenBank/DDBJ databases">
        <authorList>
            <consortium name="Pathogen Informatics"/>
            <person name="Doyle S."/>
        </authorList>
    </citation>
    <scope>NUCLEOTIDE SEQUENCE [LARGE SCALE GENOMIC DNA]</scope>
    <source>
        <strain evidence="22 30">NCTC10082</strain>
        <strain evidence="21 28">NCTC10767</strain>
        <strain evidence="23 29">NCTC9081</strain>
    </source>
</reference>
<accession>A0A236MDM6</accession>
<reference evidence="7" key="4">
    <citation type="journal article" date="2018" name="Genome Biol.">
        <title>SKESA: strategic k-mer extension for scrupulous assemblies.</title>
        <authorList>
            <person name="Souvorov A."/>
            <person name="Agarwala R."/>
            <person name="Lipman D.J."/>
        </authorList>
    </citation>
    <scope>NUCLEOTIDE SEQUENCE [LARGE SCALE GENOMIC DNA]</scope>
    <source>
        <strain evidence="9">EC00605</strain>
        <strain evidence="8">EC00763</strain>
        <strain evidence="10">Escherichia coli</strain>
        <strain evidence="7">W1_5_ERB1</strain>
    </source>
</reference>
<reference evidence="15 34" key="9">
    <citation type="journal article" date="2019" name="Nat. Med.">
        <title>A library of human gut bacterial isolates paired with longitudinal multiomics data enables mechanistic microbiome research.</title>
        <authorList>
            <person name="Poyet M."/>
            <person name="Groussin M."/>
            <person name="Gibbons S.M."/>
            <person name="Avila-Pacheco J."/>
            <person name="Jiang X."/>
            <person name="Kearney S.M."/>
            <person name="Perrotta A.R."/>
            <person name="Berdy B."/>
            <person name="Zhao S."/>
            <person name="Lieberman T.D."/>
            <person name="Swanson P.K."/>
            <person name="Smith M."/>
            <person name="Roesemann S."/>
            <person name="Alexander J.E."/>
            <person name="Rich S.A."/>
            <person name="Livny J."/>
            <person name="Vlamakis H."/>
            <person name="Clish C."/>
            <person name="Bullock K."/>
            <person name="Deik A."/>
            <person name="Scott J."/>
            <person name="Pierce K.A."/>
            <person name="Xavier R.J."/>
            <person name="Alm E.J."/>
        </authorList>
    </citation>
    <scope>NUCLEOTIDE SEQUENCE [LARGE SCALE GENOMIC DNA]</scope>
    <source>
        <strain evidence="15 34">BIOML-A382</strain>
    </source>
</reference>
<dbReference type="Proteomes" id="UP000184077">
    <property type="component" value="Unassembled WGS sequence"/>
</dbReference>
<evidence type="ECO:0000313" key="23">
    <source>
        <dbReference type="EMBL" id="STJ14600.1"/>
    </source>
</evidence>
<dbReference type="SMART" id="SM00530">
    <property type="entry name" value="HTH_XRE"/>
    <property type="match status" value="1"/>
</dbReference>
<evidence type="ECO:0000313" key="32">
    <source>
        <dbReference type="Proteomes" id="UP000272336"/>
    </source>
</evidence>
<reference evidence="18 25" key="2">
    <citation type="submission" date="2017-05" db="EMBL/GenBank/DDBJ databases">
        <title>Sequencing of Escherichia coli that cause persistent and transient Mastitis.</title>
        <authorList>
            <person name="Thacker T.C."/>
            <person name="Lippolis J.D."/>
            <person name="Brunelle B.W."/>
            <person name="Casey T.A."/>
            <person name="Reinhardt T.A."/>
            <person name="Sacco R.E."/>
            <person name="Holman D.B."/>
        </authorList>
    </citation>
    <scope>NUCLEOTIDE SEQUENCE [LARGE SCALE GENOMIC DNA]</scope>
    <source>
        <strain evidence="18 25">ECA-B</strain>
    </source>
</reference>
<dbReference type="Proteomes" id="UP000438958">
    <property type="component" value="Unassembled WGS sequence"/>
</dbReference>
<reference evidence="19 27" key="5">
    <citation type="submission" date="2018-06" db="EMBL/GenBank/DDBJ databases">
        <title>Draft genome sequence of mcr-1-harboring Escherichia coli isolated from wound infection of a hospitalized patient, in Bolivia.</title>
        <authorList>
            <person name="Munoz M.E."/>
            <person name="Moura Q."/>
            <person name="Ventura P.R.M."/>
            <person name="Bustos L.R."/>
            <person name="Ovando B.G."/>
            <person name="Terrazas D.I.V."/>
            <person name="Yarhui N.B."/>
            <person name="Cerdeira L."/>
            <person name="Lincopan N."/>
        </authorList>
    </citation>
    <scope>NUCLEOTIDE SEQUENCE [LARGE SCALE GENOMIC DNA]</scope>
    <source>
        <strain evidence="19 27">EcMLT</strain>
    </source>
</reference>
<evidence type="ECO:0000313" key="10">
    <source>
        <dbReference type="EMBL" id="HBB1573009.1"/>
    </source>
</evidence>
<name>A0A061Y8T9_ECOLX</name>
<dbReference type="Proteomes" id="UP000271008">
    <property type="component" value="Unassembled WGS sequence"/>
</dbReference>
<dbReference type="EMBL" id="DADUEU010000009">
    <property type="protein sequence ID" value="HBB1573009.1"/>
    <property type="molecule type" value="Genomic_DNA"/>
</dbReference>
<dbReference type="Proteomes" id="UP000272336">
    <property type="component" value="Unassembled WGS sequence"/>
</dbReference>
<dbReference type="EMBL" id="NHTF01000069">
    <property type="protein sequence ID" value="OWW52132.1"/>
    <property type="molecule type" value="Genomic_DNA"/>
</dbReference>
<dbReference type="Proteomes" id="UP000197270">
    <property type="component" value="Unassembled WGS sequence"/>
</dbReference>
<evidence type="ECO:0000313" key="9">
    <source>
        <dbReference type="EMBL" id="HAJ0998818.1"/>
    </source>
</evidence>
<dbReference type="EMBL" id="UFZA01000001">
    <property type="protein sequence ID" value="STE03311.1"/>
    <property type="molecule type" value="Genomic_DNA"/>
</dbReference>
<dbReference type="EMBL" id="RQTU01000081">
    <property type="protein sequence ID" value="RRD69831.1"/>
    <property type="molecule type" value="Genomic_DNA"/>
</dbReference>
<evidence type="ECO:0000313" key="38">
    <source>
        <dbReference type="Proteomes" id="UP000543424"/>
    </source>
</evidence>
<dbReference type="EMBL" id="JACZOI010000965">
    <property type="protein sequence ID" value="MBE0981526.1"/>
    <property type="molecule type" value="Genomic_DNA"/>
</dbReference>
<evidence type="ECO:0000313" key="26">
    <source>
        <dbReference type="Proteomes" id="UP000236551"/>
    </source>
</evidence>
<dbReference type="Proteomes" id="UP000254647">
    <property type="component" value="Unassembled WGS sequence"/>
</dbReference>
<dbReference type="PROSITE" id="PS50943">
    <property type="entry name" value="HTH_CROC1"/>
    <property type="match status" value="1"/>
</dbReference>
<evidence type="ECO:0000313" key="8">
    <source>
        <dbReference type="EMBL" id="HAH4525538.1"/>
    </source>
</evidence>
<evidence type="ECO:0000313" key="4">
    <source>
        <dbReference type="EMBL" id="EFC3527088.1"/>
    </source>
</evidence>
<evidence type="ECO:0000313" key="29">
    <source>
        <dbReference type="Proteomes" id="UP000254716"/>
    </source>
</evidence>
<dbReference type="Proteomes" id="UP000255164">
    <property type="component" value="Unassembled WGS sequence"/>
</dbReference>
<evidence type="ECO:0000313" key="30">
    <source>
        <dbReference type="Proteomes" id="UP000255164"/>
    </source>
</evidence>
<dbReference type="EMBL" id="JAUKZB010000004">
    <property type="protein sequence ID" value="MDO2729873.1"/>
    <property type="molecule type" value="Genomic_DNA"/>
</dbReference>
<dbReference type="GO" id="GO:0003677">
    <property type="term" value="F:DNA binding"/>
    <property type="evidence" value="ECO:0007669"/>
    <property type="project" value="UniProtKB-KW"/>
</dbReference>
<evidence type="ECO:0000313" key="2">
    <source>
        <dbReference type="EMBL" id="ATZ31650.1"/>
    </source>
</evidence>
<evidence type="ECO:0000313" key="17">
    <source>
        <dbReference type="EMBL" id="OJN38159.1"/>
    </source>
</evidence>
<evidence type="ECO:0000313" key="14">
    <source>
        <dbReference type="EMBL" id="MPU48034.1"/>
    </source>
</evidence>
<dbReference type="Proteomes" id="UP000543424">
    <property type="component" value="Unassembled WGS sequence"/>
</dbReference>
<evidence type="ECO:0000313" key="15">
    <source>
        <dbReference type="EMBL" id="MSI72051.1"/>
    </source>
</evidence>
<evidence type="ECO:0000313" key="33">
    <source>
        <dbReference type="Proteomes" id="UP000392867"/>
    </source>
</evidence>
<reference evidence="5 38" key="12">
    <citation type="submission" date="2019-12" db="EMBL/GenBank/DDBJ databases">
        <authorList>
            <consortium name="NARMS: The National Antimicrobial Resistance Monitoring System"/>
        </authorList>
    </citation>
    <scope>NUCLEOTIDE SEQUENCE [LARGE SCALE GENOMIC DNA]</scope>
    <source>
        <strain evidence="13 32">CVM N17EC0060</strain>
        <strain evidence="5 38">CVM N19EC0130</strain>
        <strain evidence="4 36">FSIS11705178</strain>
    </source>
</reference>
<evidence type="ECO:0000313" key="31">
    <source>
        <dbReference type="Proteomes" id="UP000271008"/>
    </source>
</evidence>
<evidence type="ECO:0000313" key="6">
    <source>
        <dbReference type="EMBL" id="EMM9724469.1"/>
    </source>
</evidence>
<evidence type="ECO:0000313" key="34">
    <source>
        <dbReference type="Proteomes" id="UP000438958"/>
    </source>
</evidence>
<evidence type="ECO:0000313" key="25">
    <source>
        <dbReference type="Proteomes" id="UP000197270"/>
    </source>
</evidence>
<dbReference type="EMBL" id="DABBJX010000018">
    <property type="protein sequence ID" value="HAH4525538.1"/>
    <property type="molecule type" value="Genomic_DNA"/>
</dbReference>
<reference evidence="3 37" key="10">
    <citation type="submission" date="2019-07" db="EMBL/GenBank/DDBJ databases">
        <authorList>
            <consortium name="GenomeTrakr network: Whole genome sequencing for foodborne pathogen traceback"/>
        </authorList>
    </citation>
    <scope>NUCLEOTIDE SEQUENCE [LARGE SCALE GENOMIC DNA]</scope>
    <source>
        <strain evidence="3 37">PSU-1859</strain>
    </source>
</reference>
<evidence type="ECO:0000313" key="20">
    <source>
        <dbReference type="EMBL" id="RRD69831.1"/>
    </source>
</evidence>
<reference evidence="2 26" key="3">
    <citation type="submission" date="2017-11" db="EMBL/GenBank/DDBJ databases">
        <title>Escherichia coli CV839-15 Genome sequencing and assembly.</title>
        <authorList>
            <person name="Li Z."/>
            <person name="Song N."/>
            <person name="Li W."/>
            <person name="Philip H.R."/>
            <person name="Bu Z."/>
            <person name="Siguo L."/>
        </authorList>
    </citation>
    <scope>NUCLEOTIDE SEQUENCE [LARGE SCALE GENOMIC DNA]</scope>
    <source>
        <strain evidence="2 26">CV839-15</strain>
    </source>
</reference>
<dbReference type="OMA" id="QIIYPER"/>
<reference evidence="12" key="15">
    <citation type="submission" date="2023-07" db="EMBL/GenBank/DDBJ databases">
        <title>High risk of intestinal colonization with ESBL-producing Escherichia coli among soldiers of military contingents in specific geographic regions.</title>
        <authorList>
            <person name="Literacka E."/>
        </authorList>
    </citation>
    <scope>NUCLEOTIDE SEQUENCE</scope>
    <source>
        <strain evidence="12">33</strain>
    </source>
</reference>
<dbReference type="EMBL" id="UGCV01000001">
    <property type="protein sequence ID" value="STJ14600.1"/>
    <property type="molecule type" value="Genomic_DNA"/>
</dbReference>
<evidence type="ECO:0000313" key="18">
    <source>
        <dbReference type="EMBL" id="OWW52132.1"/>
    </source>
</evidence>
<evidence type="ECO:0000313" key="19">
    <source>
        <dbReference type="EMBL" id="PZT67591.1"/>
    </source>
</evidence>
<dbReference type="Proteomes" id="UP000543252">
    <property type="component" value="Unassembled WGS sequence"/>
</dbReference>
<evidence type="ECO:0000313" key="27">
    <source>
        <dbReference type="Proteomes" id="UP000249482"/>
    </source>
</evidence>
<dbReference type="EMBL" id="AASHPR010000059">
    <property type="protein sequence ID" value="EFC3527088.1"/>
    <property type="molecule type" value="Genomic_DNA"/>
</dbReference>
<dbReference type="Gene3D" id="1.10.260.40">
    <property type="entry name" value="lambda repressor-like DNA-binding domains"/>
    <property type="match status" value="1"/>
</dbReference>
<dbReference type="CDD" id="cd00093">
    <property type="entry name" value="HTH_XRE"/>
    <property type="match status" value="1"/>
</dbReference>
<dbReference type="Proteomes" id="UP000236551">
    <property type="component" value="Chromosome"/>
</dbReference>
<dbReference type="EMBL" id="MOHC01000014">
    <property type="protein sequence ID" value="OJN38159.1"/>
    <property type="molecule type" value="Genomic_DNA"/>
</dbReference>
<feature type="domain" description="HTH cro/C1-type" evidence="1">
    <location>
        <begin position="5"/>
        <end position="59"/>
    </location>
</feature>
<dbReference type="Pfam" id="PF01381">
    <property type="entry name" value="HTH_3"/>
    <property type="match status" value="1"/>
</dbReference>
<sequence>MQSPLRNVRKAHGFTLQHVAAGVQVNPATLSRIERLEQIPSIDLAERLANFFKGEISEMQILYPARFQSSQNQNGFKPQEQEVSRG</sequence>
<accession>A0A2A2XGU1</accession>
<evidence type="ECO:0000313" key="35">
    <source>
        <dbReference type="Proteomes" id="UP000472856"/>
    </source>
</evidence>
<dbReference type="EMBL" id="DABGZR010000071">
    <property type="protein sequence ID" value="HAJ0998818.1"/>
    <property type="molecule type" value="Genomic_DNA"/>
</dbReference>
<reference evidence="16 35" key="13">
    <citation type="submission" date="2020-02" db="EMBL/GenBank/DDBJ databases">
        <title>WGS of Carbapenem-Resistant Enterobacteriaceae.</title>
        <authorList>
            <person name="Tokajian S."/>
            <person name="El Chaar M."/>
            <person name="El Khoury M."/>
        </authorList>
    </citation>
    <scope>NUCLEOTIDE SEQUENCE [LARGE SCALE GENOMIC DNA]</scope>
    <source>
        <strain evidence="16 35">ECM_75</strain>
    </source>
</reference>
<dbReference type="AlphaFoldDB" id="A0A061Y8T9"/>
<gene>
    <name evidence="17" type="ORF">BK300_09240</name>
    <name evidence="18" type="ORF">CCS08_23850</name>
    <name evidence="4" type="ORF">CTR35_004333</name>
    <name evidence="2" type="ORF">CV83915_01295</name>
    <name evidence="13" type="ORF">D9D43_27125</name>
    <name evidence="19" type="ORF">DNQ45_03580</name>
    <name evidence="20" type="ORF">EIA08_26625</name>
    <name evidence="5" type="ORF">F9413_18360</name>
    <name evidence="3" type="ORF">FPS11_06655</name>
    <name evidence="14" type="ORF">FVB16_04025</name>
    <name evidence="16" type="ORF">G5603_26640</name>
    <name evidence="15" type="ORF">GKF66_25335</name>
    <name evidence="8" type="ORF">GRC73_16220</name>
    <name evidence="7" type="ORF">HHH44_004703</name>
    <name evidence="9" type="ORF">HL601_25205</name>
    <name evidence="11" type="ORF">IH772_31315</name>
    <name evidence="10" type="ORF">J0541_001909</name>
    <name evidence="22" type="ORF">NCTC10082_01649</name>
    <name evidence="21" type="ORF">NCTC10767_03682</name>
    <name evidence="23" type="ORF">NCTC9081_00153</name>
    <name evidence="6" type="ORF">PWL68_004681</name>
    <name evidence="12" type="ORF">Q2V64_08960</name>
</gene>
<dbReference type="EMBL" id="AASFMQ010000006">
    <property type="protein sequence ID" value="EFB3614616.1"/>
    <property type="molecule type" value="Genomic_DNA"/>
</dbReference>
<dbReference type="EMBL" id="CP024978">
    <property type="protein sequence ID" value="ATZ31650.1"/>
    <property type="molecule type" value="Genomic_DNA"/>
</dbReference>
<evidence type="ECO:0000313" key="12">
    <source>
        <dbReference type="EMBL" id="MDO2729873.1"/>
    </source>
</evidence>
<dbReference type="EMBL" id="AASWBF010000031">
    <property type="protein sequence ID" value="EFH4962472.1"/>
    <property type="molecule type" value="Genomic_DNA"/>
</dbReference>
<dbReference type="InterPro" id="IPR010982">
    <property type="entry name" value="Lambda_DNA-bd_dom_sf"/>
</dbReference>
<dbReference type="Proteomes" id="UP000538406">
    <property type="component" value="Unassembled WGS sequence"/>
</dbReference>
<dbReference type="EMBL" id="JAAJRI010000067">
    <property type="protein sequence ID" value="NGE91681.1"/>
    <property type="molecule type" value="Genomic_DNA"/>
</dbReference>
<evidence type="ECO:0000313" key="16">
    <source>
        <dbReference type="EMBL" id="NGE91681.1"/>
    </source>
</evidence>
<evidence type="ECO:0000313" key="3">
    <source>
        <dbReference type="EMBL" id="EFB3614616.1"/>
    </source>
</evidence>
<evidence type="ECO:0000313" key="5">
    <source>
        <dbReference type="EMBL" id="EFH4962472.1"/>
    </source>
</evidence>
<dbReference type="EMBL" id="ABKSHZ030000021">
    <property type="protein sequence ID" value="EMM9724469.1"/>
    <property type="molecule type" value="Genomic_DNA"/>
</dbReference>
<dbReference type="RefSeq" id="WP_001191669.1">
    <property type="nucleotide sequence ID" value="NZ_AP022287.1"/>
</dbReference>
<dbReference type="EMBL" id="VOTT01000026">
    <property type="protein sequence ID" value="MPU48034.1"/>
    <property type="molecule type" value="Genomic_DNA"/>
</dbReference>
<dbReference type="EMBL" id="UFXW01000004">
    <property type="protein sequence ID" value="STC85723.1"/>
    <property type="molecule type" value="Genomic_DNA"/>
</dbReference>
<dbReference type="Proteomes" id="UP000249482">
    <property type="component" value="Unassembled WGS sequence"/>
</dbReference>
<reference evidence="14 33" key="11">
    <citation type="submission" date="2019-08" db="EMBL/GenBank/DDBJ databases">
        <title>Identification of Water Treatment Resistant and Multidrug Resistant Urinary Pathogenic Escherichia coli in Wastewater.</title>
        <authorList>
            <person name="Neumann N."/>
        </authorList>
    </citation>
    <scope>NUCLEOTIDE SEQUENCE [LARGE SCALE GENOMIC DNA]</scope>
    <source>
        <strain evidence="14 33">WU2356</strain>
    </source>
</reference>
<protein>
    <submittedName>
        <fullName evidence="5">Helix-turn-helix domain-containing protein</fullName>
    </submittedName>
    <submittedName>
        <fullName evidence="16 17">Transcriptional regulator</fullName>
    </submittedName>
    <submittedName>
        <fullName evidence="21">Putative lambda repressor-like DNA-binding domains</fullName>
    </submittedName>
    <submittedName>
        <fullName evidence="2">XRE family transcriptional regulator</fullName>
    </submittedName>
</protein>
<reference evidence="7" key="7">
    <citation type="submission" date="2018-08" db="EMBL/GenBank/DDBJ databases">
        <authorList>
            <consortium name="NCBI Pathogen Detection Project"/>
        </authorList>
    </citation>
    <scope>NUCLEOTIDE SEQUENCE</scope>
    <source>
        <strain evidence="9">EC00605</strain>
        <strain evidence="8">EC00763</strain>
        <strain evidence="10">Escherichia coli</strain>
        <strain evidence="7">W1_5_ERB1</strain>
    </source>
</reference>
<dbReference type="Proteomes" id="UP000472856">
    <property type="component" value="Unassembled WGS sequence"/>
</dbReference>
<keyword evidence="21" id="KW-0238">DNA-binding</keyword>
<dbReference type="Proteomes" id="UP000640866">
    <property type="component" value="Unassembled WGS sequence"/>
</dbReference>